<protein>
    <submittedName>
        <fullName evidence="3">Unannotated protein</fullName>
    </submittedName>
</protein>
<dbReference type="EMBL" id="CAEZUP010000015">
    <property type="protein sequence ID" value="CAB4602747.1"/>
    <property type="molecule type" value="Genomic_DNA"/>
</dbReference>
<feature type="domain" description="ChsH2 C-terminal OB-fold" evidence="2">
    <location>
        <begin position="64"/>
        <end position="129"/>
    </location>
</feature>
<dbReference type="InterPro" id="IPR012340">
    <property type="entry name" value="NA-bd_OB-fold"/>
</dbReference>
<dbReference type="AlphaFoldDB" id="A0A6J6GNA2"/>
<dbReference type="InterPro" id="IPR052513">
    <property type="entry name" value="Thioester_dehydratase-like"/>
</dbReference>
<proteinExistence type="predicted"/>
<feature type="region of interest" description="Disordered" evidence="1">
    <location>
        <begin position="319"/>
        <end position="340"/>
    </location>
</feature>
<feature type="domain" description="ChsH2 C-terminal OB-fold" evidence="2">
    <location>
        <begin position="231"/>
        <end position="297"/>
    </location>
</feature>
<dbReference type="SUPFAM" id="SSF50249">
    <property type="entry name" value="Nucleic acid-binding proteins"/>
    <property type="match status" value="2"/>
</dbReference>
<dbReference type="PANTHER" id="PTHR34075">
    <property type="entry name" value="BLR3430 PROTEIN"/>
    <property type="match status" value="1"/>
</dbReference>
<reference evidence="3" key="1">
    <citation type="submission" date="2020-05" db="EMBL/GenBank/DDBJ databases">
        <authorList>
            <person name="Chiriac C."/>
            <person name="Salcher M."/>
            <person name="Ghai R."/>
            <person name="Kavagutti S V."/>
        </authorList>
    </citation>
    <scope>NUCLEOTIDE SEQUENCE</scope>
</reference>
<dbReference type="Gene3D" id="6.10.30.10">
    <property type="match status" value="1"/>
</dbReference>
<dbReference type="Pfam" id="PF01796">
    <property type="entry name" value="OB_ChsH2_C"/>
    <property type="match status" value="2"/>
</dbReference>
<evidence type="ECO:0000259" key="2">
    <source>
        <dbReference type="Pfam" id="PF01796"/>
    </source>
</evidence>
<name>A0A6J6GNA2_9ZZZZ</name>
<evidence type="ECO:0000313" key="3">
    <source>
        <dbReference type="EMBL" id="CAB4602747.1"/>
    </source>
</evidence>
<gene>
    <name evidence="3" type="ORF">UFOPK1835_00540</name>
</gene>
<sequence length="340" mass="36648">MPDVVHESVFNLQFPFTRTLGSTLSTFFSALAQGQIIGVRTGGRVIAPPLEYDPDTAADSGTDYVKVGPKGTVSAWTWVPEPTHLHTIKNPFAFAFITLDGADTAMIHLVDAGSESAMKPGMRVEATFKPVDERVGRIDDILAFVPAADPAPSAGAGESWDAPAEPEISTQDSYCDLVYVDNTSASTLLWMESLLAGKLVGQKCPVCSRTFVGPRGMCCVDAIELDETNVVDVPDRGVITNFTVITPVQYPGQLETEPFARCSILLDGTDAVMAQQSILDIPADQVRVGMHVAAVWVPEAERDVSEIGNRGWGSGGDCISGWRHTGQPDEPEENYLERMM</sequence>
<dbReference type="PANTHER" id="PTHR34075:SF5">
    <property type="entry name" value="BLR3430 PROTEIN"/>
    <property type="match status" value="1"/>
</dbReference>
<accession>A0A6J6GNA2</accession>
<dbReference type="InterPro" id="IPR002878">
    <property type="entry name" value="ChsH2_C"/>
</dbReference>
<evidence type="ECO:0000256" key="1">
    <source>
        <dbReference type="SAM" id="MobiDB-lite"/>
    </source>
</evidence>
<organism evidence="3">
    <name type="scientific">freshwater metagenome</name>
    <dbReference type="NCBI Taxonomy" id="449393"/>
    <lineage>
        <taxon>unclassified sequences</taxon>
        <taxon>metagenomes</taxon>
        <taxon>ecological metagenomes</taxon>
    </lineage>
</organism>